<protein>
    <submittedName>
        <fullName evidence="1">DUF1786 domain-containing protein</fullName>
    </submittedName>
</protein>
<sequence length="342" mass="38125">MNILAVDVGVGTQDIMFYDTDYPIENSIKMVMPSPTKILAKRIRKHHNDILINGNTMGGGPVNKAIENHIKRGYKVLMTENAARTVRDDLKRVKSLGIEIVSEREHHPELGRVELKDIDLDSIKESLSKFEVKLDFDCIGIAIQDHGYLEGVGDRNFRFMKIKEKLNVPRYPEEFAYYDMVPEYFTRMNGVLNTLKGYKPIIMDSKFASICGATCDPIVKELNSYIAIDIGNGHTLAAAFDNGKIIGVFEHHTKSLDPEKIKYLIEKLIDGTITHNEVHDDGGHGAWTTAPMDNIECVVATGPMRGILQKTGMKVHYAAPAGDVMMAGPVGLIKAIMSRHTD</sequence>
<evidence type="ECO:0000313" key="2">
    <source>
        <dbReference type="Proteomes" id="UP000825933"/>
    </source>
</evidence>
<dbReference type="Proteomes" id="UP000825933">
    <property type="component" value="Unassembled WGS sequence"/>
</dbReference>
<evidence type="ECO:0000313" key="1">
    <source>
        <dbReference type="EMBL" id="MBZ2165095.1"/>
    </source>
</evidence>
<proteinExistence type="predicted"/>
<keyword evidence="2" id="KW-1185">Reference proteome</keyword>
<dbReference type="PIRSF" id="PIRSF029129">
    <property type="entry name" value="DUF1786_pyruvate_format-lyase"/>
    <property type="match status" value="1"/>
</dbReference>
<organism evidence="1 2">
    <name type="scientific">Methanobacterium spitsbergense</name>
    <dbReference type="NCBI Taxonomy" id="2874285"/>
    <lineage>
        <taxon>Archaea</taxon>
        <taxon>Methanobacteriati</taxon>
        <taxon>Methanobacteriota</taxon>
        <taxon>Methanomada group</taxon>
        <taxon>Methanobacteria</taxon>
        <taxon>Methanobacteriales</taxon>
        <taxon>Methanobacteriaceae</taxon>
        <taxon>Methanobacterium</taxon>
    </lineage>
</organism>
<name>A0A8T5V091_9EURY</name>
<reference evidence="2" key="1">
    <citation type="journal article" date="2022" name="Microbiol. Resour. Announc.">
        <title>Draft Genome Sequence of a Methanogenic Archaeon from West Spitsbergen Permafrost.</title>
        <authorList>
            <person name="Trubitsyn V."/>
            <person name="Rivkina E."/>
            <person name="Shcherbakova V."/>
        </authorList>
    </citation>
    <scope>NUCLEOTIDE SEQUENCE [LARGE SCALE GENOMIC DNA]</scope>
    <source>
        <strain evidence="2">VT</strain>
    </source>
</reference>
<accession>A0A8T5V091</accession>
<dbReference type="InterPro" id="IPR014846">
    <property type="entry name" value="DUF1786_pyruvate_format-lyase"/>
</dbReference>
<dbReference type="EMBL" id="JAIOUQ010000003">
    <property type="protein sequence ID" value="MBZ2165095.1"/>
    <property type="molecule type" value="Genomic_DNA"/>
</dbReference>
<dbReference type="AlphaFoldDB" id="A0A8T5V091"/>
<dbReference type="Pfam" id="PF08735">
    <property type="entry name" value="DUF1786"/>
    <property type="match status" value="1"/>
</dbReference>
<gene>
    <name evidence="1" type="ORF">K8N75_03430</name>
</gene>
<comment type="caution">
    <text evidence="1">The sequence shown here is derived from an EMBL/GenBank/DDBJ whole genome shotgun (WGS) entry which is preliminary data.</text>
</comment>